<gene>
    <name evidence="2" type="ORF">BST27_14025</name>
</gene>
<name>A0A1E3S9X6_MYCIE</name>
<evidence type="ECO:0000313" key="2">
    <source>
        <dbReference type="EMBL" id="ORB04863.1"/>
    </source>
</evidence>
<dbReference type="OrthoDB" id="9795306at2"/>
<proteinExistence type="predicted"/>
<dbReference type="InterPro" id="IPR037523">
    <property type="entry name" value="VOC_core"/>
</dbReference>
<dbReference type="InterPro" id="IPR004360">
    <property type="entry name" value="Glyas_Fos-R_dOase_dom"/>
</dbReference>
<organism evidence="2 3">
    <name type="scientific">Mycobacterium intermedium</name>
    <dbReference type="NCBI Taxonomy" id="28445"/>
    <lineage>
        <taxon>Bacteria</taxon>
        <taxon>Bacillati</taxon>
        <taxon>Actinomycetota</taxon>
        <taxon>Actinomycetes</taxon>
        <taxon>Mycobacteriales</taxon>
        <taxon>Mycobacteriaceae</taxon>
        <taxon>Mycobacterium</taxon>
        <taxon>Mycobacterium simiae complex</taxon>
    </lineage>
</organism>
<reference evidence="2 3" key="1">
    <citation type="submission" date="2017-02" db="EMBL/GenBank/DDBJ databases">
        <title>The new phylogeny of genus Mycobacterium.</title>
        <authorList>
            <person name="Tortoli E."/>
            <person name="Trovato A."/>
            <person name="Cirillo D.M."/>
        </authorList>
    </citation>
    <scope>NUCLEOTIDE SEQUENCE [LARGE SCALE GENOMIC DNA]</scope>
    <source>
        <strain evidence="2 3">DSM 44049</strain>
    </source>
</reference>
<dbReference type="CDD" id="cd07246">
    <property type="entry name" value="VOC_like"/>
    <property type="match status" value="1"/>
</dbReference>
<dbReference type="InterPro" id="IPR029068">
    <property type="entry name" value="Glyas_Bleomycin-R_OHBP_Dase"/>
</dbReference>
<evidence type="ECO:0000259" key="1">
    <source>
        <dbReference type="PROSITE" id="PS51819"/>
    </source>
</evidence>
<dbReference type="PROSITE" id="PS51819">
    <property type="entry name" value="VOC"/>
    <property type="match status" value="3"/>
</dbReference>
<dbReference type="Pfam" id="PF00903">
    <property type="entry name" value="Glyoxalase"/>
    <property type="match status" value="1"/>
</dbReference>
<dbReference type="InterPro" id="IPR041581">
    <property type="entry name" value="Glyoxalase_6"/>
</dbReference>
<keyword evidence="3" id="KW-1185">Reference proteome</keyword>
<dbReference type="Pfam" id="PF18029">
    <property type="entry name" value="Glyoxalase_6"/>
    <property type="match status" value="1"/>
</dbReference>
<accession>A0A1E3S9X6</accession>
<feature type="domain" description="VOC" evidence="1">
    <location>
        <begin position="203"/>
        <end position="304"/>
    </location>
</feature>
<comment type="caution">
    <text evidence="2">The sequence shown here is derived from an EMBL/GenBank/DDBJ whole genome shotgun (WGS) entry which is preliminary data.</text>
</comment>
<dbReference type="Gene3D" id="3.10.180.10">
    <property type="entry name" value="2,3-Dihydroxybiphenyl 1,2-Dioxygenase, domain 1"/>
    <property type="match status" value="2"/>
</dbReference>
<dbReference type="InterPro" id="IPR052164">
    <property type="entry name" value="Anthracycline_SecMetBiosynth"/>
</dbReference>
<dbReference type="AlphaFoldDB" id="A0A1E3S9X6"/>
<dbReference type="SUPFAM" id="SSF54593">
    <property type="entry name" value="Glyoxalase/Bleomycin resistance protein/Dihydroxybiphenyl dioxygenase"/>
    <property type="match status" value="3"/>
</dbReference>
<dbReference type="Proteomes" id="UP000192739">
    <property type="component" value="Unassembled WGS sequence"/>
</dbReference>
<sequence length="426" mass="45112">MSDPLHVLHTEDLPVQPDPAFAARLRRRLEAALSLPEGVEMSGTATAVSELTEPSALNTDTTGATAAAPPRSAALPYLTVADARAALAWYTDAFGATVIGEPIVMDDSRIGHAEIEIAGGVLYLADQFPELGLKAPAPEAVSVSLMLHVPDTDAALRRAQEQGADVVRDIYEAHGSRNATIIDPFGHRWMLTGPVGEPIRHGDVGYISVWVPDAARAAAFYGHVLGWTYDPDSQQVTNTDLPTGIFTVAGRPTLFCCYAVADLAAARAAITEAGGAVGETREFEFGTVLEATDSQGTAFAVFEPMAGRKRPQLNGSGPGELSYITYEVADSAEFRGFYGRVLGWTFEPGRIDDGWQVANVHPMAGAAGGSAHPRTVPMWTVADIDAAVARVREAGGTVLAEPSRQPYGLSAECADDQGGRFYLGEF</sequence>
<protein>
    <submittedName>
        <fullName evidence="2">Glyoxalase</fullName>
    </submittedName>
</protein>
<dbReference type="STRING" id="28445.BHQ20_19525"/>
<evidence type="ECO:0000313" key="3">
    <source>
        <dbReference type="Proteomes" id="UP000192739"/>
    </source>
</evidence>
<feature type="domain" description="VOC" evidence="1">
    <location>
        <begin position="320"/>
        <end position="426"/>
    </location>
</feature>
<dbReference type="RefSeq" id="WP_069420812.1">
    <property type="nucleotide sequence ID" value="NZ_CBCRZH010000030.1"/>
</dbReference>
<dbReference type="PANTHER" id="PTHR33993:SF14">
    <property type="entry name" value="GB|AAF24581.1"/>
    <property type="match status" value="1"/>
</dbReference>
<feature type="domain" description="VOC" evidence="1">
    <location>
        <begin position="71"/>
        <end position="194"/>
    </location>
</feature>
<dbReference type="Gene3D" id="3.30.720.110">
    <property type="match status" value="1"/>
</dbReference>
<dbReference type="EMBL" id="MVHT01000034">
    <property type="protein sequence ID" value="ORB04863.1"/>
    <property type="molecule type" value="Genomic_DNA"/>
</dbReference>
<dbReference type="Gene3D" id="3.30.720.120">
    <property type="match status" value="1"/>
</dbReference>
<dbReference type="PANTHER" id="PTHR33993">
    <property type="entry name" value="GLYOXALASE-RELATED"/>
    <property type="match status" value="1"/>
</dbReference>